<gene>
    <name evidence="3" type="ORF">SacmaDRAFT_0289</name>
</gene>
<dbReference type="RefSeq" id="WP_009151989.1">
    <property type="nucleotide sequence ID" value="NZ_CM001439.1"/>
</dbReference>
<organism evidence="3 4">
    <name type="scientific">Saccharomonospora marina XMU15</name>
    <dbReference type="NCBI Taxonomy" id="882083"/>
    <lineage>
        <taxon>Bacteria</taxon>
        <taxon>Bacillati</taxon>
        <taxon>Actinomycetota</taxon>
        <taxon>Actinomycetes</taxon>
        <taxon>Pseudonocardiales</taxon>
        <taxon>Pseudonocardiaceae</taxon>
        <taxon>Saccharomonospora</taxon>
    </lineage>
</organism>
<dbReference type="OrthoDB" id="3555980at2"/>
<reference evidence="3 4" key="1">
    <citation type="journal article" date="2012" name="Stand. Genomic Sci.">
        <title>Genome sequence of the ocean sediment bacterium Saccharomonospora marina type strain (XMU15(T)).</title>
        <authorList>
            <person name="Klenk H.P."/>
            <person name="Lu M."/>
            <person name="Lucas S."/>
            <person name="Lapidus A."/>
            <person name="Copeland A."/>
            <person name="Pitluck S."/>
            <person name="Goodwin L.A."/>
            <person name="Han C."/>
            <person name="Tapia R."/>
            <person name="Brambilla E.M."/>
            <person name="Potter G."/>
            <person name="Land M."/>
            <person name="Ivanova N."/>
            <person name="Rohde M."/>
            <person name="Goker M."/>
            <person name="Detter J.C."/>
            <person name="Li W.J."/>
            <person name="Kyrpides N.C."/>
            <person name="Woyke T."/>
        </authorList>
    </citation>
    <scope>NUCLEOTIDE SEQUENCE [LARGE SCALE GENOMIC DNA]</scope>
    <source>
        <strain evidence="3 4">XMU15</strain>
    </source>
</reference>
<evidence type="ECO:0008006" key="5">
    <source>
        <dbReference type="Google" id="ProtNLM"/>
    </source>
</evidence>
<dbReference type="AlphaFoldDB" id="H5X174"/>
<name>H5X174_9PSEU</name>
<accession>H5X174</accession>
<dbReference type="HOGENOM" id="CLU_097940_1_0_11"/>
<feature type="region of interest" description="Disordered" evidence="1">
    <location>
        <begin position="28"/>
        <end position="64"/>
    </location>
</feature>
<feature type="chain" id="PRO_5038498599" description="DUF3558 domain-containing protein" evidence="2">
    <location>
        <begin position="21"/>
        <end position="209"/>
    </location>
</feature>
<evidence type="ECO:0000313" key="4">
    <source>
        <dbReference type="Proteomes" id="UP000004926"/>
    </source>
</evidence>
<feature type="signal peptide" evidence="2">
    <location>
        <begin position="1"/>
        <end position="20"/>
    </location>
</feature>
<dbReference type="PROSITE" id="PS51257">
    <property type="entry name" value="PROKAR_LIPOPROTEIN"/>
    <property type="match status" value="1"/>
</dbReference>
<dbReference type="Pfam" id="PF12079">
    <property type="entry name" value="DUF3558"/>
    <property type="match status" value="1"/>
</dbReference>
<evidence type="ECO:0000313" key="3">
    <source>
        <dbReference type="EMBL" id="EHR48598.1"/>
    </source>
</evidence>
<protein>
    <recommendedName>
        <fullName evidence="5">DUF3558 domain-containing protein</fullName>
    </recommendedName>
</protein>
<dbReference type="Proteomes" id="UP000004926">
    <property type="component" value="Chromosome"/>
</dbReference>
<proteinExistence type="predicted"/>
<dbReference type="EMBL" id="CM001439">
    <property type="protein sequence ID" value="EHR48598.1"/>
    <property type="molecule type" value="Genomic_DNA"/>
</dbReference>
<evidence type="ECO:0000256" key="2">
    <source>
        <dbReference type="SAM" id="SignalP"/>
    </source>
</evidence>
<dbReference type="STRING" id="882083.SacmaDRAFT_0289"/>
<feature type="compositionally biased region" description="Low complexity" evidence="1">
    <location>
        <begin position="28"/>
        <end position="41"/>
    </location>
</feature>
<evidence type="ECO:0000256" key="1">
    <source>
        <dbReference type="SAM" id="MobiDB-lite"/>
    </source>
</evidence>
<sequence>MRRVVVVLAAGCLLGVVGCAAGTGGTAAPVSGSSATESAGSSVGGSGLPHSGAPAVADPLPESALAGDPCDAMTRQQTVEALGSGASDGRHGENAAGSFCQWSDPVTGGGFLLGFSTKTREGLSAYYANTKPQRPVFRDAGPIGGFPAVEYKRSEDSIDCAVAVGLADEYALDIVVTLSRRNMGKVDSCEPAKRLASVAVGNLKERAGK</sequence>
<keyword evidence="2" id="KW-0732">Signal</keyword>
<dbReference type="eggNOG" id="ENOG5034BV7">
    <property type="taxonomic scope" value="Bacteria"/>
</dbReference>
<dbReference type="InterPro" id="IPR024520">
    <property type="entry name" value="DUF3558"/>
</dbReference>
<keyword evidence="4" id="KW-1185">Reference proteome</keyword>